<keyword evidence="1" id="KW-0808">Transferase</keyword>
<dbReference type="InParanoid" id="A0A212QP77"/>
<dbReference type="GO" id="GO:0006084">
    <property type="term" value="P:acetyl-CoA metabolic process"/>
    <property type="evidence" value="ECO:0007669"/>
    <property type="project" value="TreeGrafter"/>
</dbReference>
<keyword evidence="4" id="KW-1185">Reference proteome</keyword>
<proteinExistence type="inferred from homology"/>
<dbReference type="Pfam" id="PF08541">
    <property type="entry name" value="ACP_syn_III_C"/>
    <property type="match status" value="1"/>
</dbReference>
<dbReference type="SUPFAM" id="SSF53901">
    <property type="entry name" value="Thiolase-like"/>
    <property type="match status" value="2"/>
</dbReference>
<evidence type="ECO:0000313" key="3">
    <source>
        <dbReference type="EMBL" id="SNB61054.1"/>
    </source>
</evidence>
<gene>
    <name evidence="3" type="ORF">SAMN02746019_00026610</name>
</gene>
<dbReference type="InterPro" id="IPR016039">
    <property type="entry name" value="Thiolase-like"/>
</dbReference>
<dbReference type="GO" id="GO:0004421">
    <property type="term" value="F:hydroxymethylglutaryl-CoA synthase activity"/>
    <property type="evidence" value="ECO:0007669"/>
    <property type="project" value="InterPro"/>
</dbReference>
<dbReference type="InterPro" id="IPR013747">
    <property type="entry name" value="ACP_syn_III_C"/>
</dbReference>
<dbReference type="PANTHER" id="PTHR43323:SF2">
    <property type="entry name" value="HYDROXYMETHYLGLUTARYL-COA SYNTHASE"/>
    <property type="match status" value="1"/>
</dbReference>
<dbReference type="NCBIfam" id="TIGR00748">
    <property type="entry name" value="HMG_CoA_syn_Arc"/>
    <property type="match status" value="1"/>
</dbReference>
<evidence type="ECO:0000313" key="4">
    <source>
        <dbReference type="Proteomes" id="UP000197025"/>
    </source>
</evidence>
<name>A0A212QP77_9CHLR</name>
<evidence type="ECO:0000259" key="2">
    <source>
        <dbReference type="Pfam" id="PF08541"/>
    </source>
</evidence>
<protein>
    <submittedName>
        <fullName evidence="3">Hydroxymethylglutaryl-CoA synthase</fullName>
    </submittedName>
</protein>
<evidence type="ECO:0000256" key="1">
    <source>
        <dbReference type="ARBA" id="ARBA00022679"/>
    </source>
</evidence>
<dbReference type="EMBL" id="FYEK01000012">
    <property type="protein sequence ID" value="SNB61054.1"/>
    <property type="molecule type" value="Genomic_DNA"/>
</dbReference>
<dbReference type="Gene3D" id="3.40.47.10">
    <property type="match status" value="1"/>
</dbReference>
<accession>A0A212QP77</accession>
<organism evidence="3 4">
    <name type="scientific">Thermoflexus hugenholtzii JAD2</name>
    <dbReference type="NCBI Taxonomy" id="877466"/>
    <lineage>
        <taxon>Bacteria</taxon>
        <taxon>Bacillati</taxon>
        <taxon>Chloroflexota</taxon>
        <taxon>Thermoflexia</taxon>
        <taxon>Thermoflexales</taxon>
        <taxon>Thermoflexaceae</taxon>
        <taxon>Thermoflexus</taxon>
    </lineage>
</organism>
<dbReference type="NCBIfam" id="NF003274">
    <property type="entry name" value="PRK04262.1"/>
    <property type="match status" value="1"/>
</dbReference>
<feature type="domain" description="Beta-ketoacyl-[acyl-carrier-protein] synthase III C-terminal" evidence="2">
    <location>
        <begin position="229"/>
        <end position="308"/>
    </location>
</feature>
<dbReference type="Proteomes" id="UP000197025">
    <property type="component" value="Unassembled WGS sequence"/>
</dbReference>
<dbReference type="RefSeq" id="WP_088570467.1">
    <property type="nucleotide sequence ID" value="NZ_FYEK01000012.1"/>
</dbReference>
<dbReference type="InterPro" id="IPR004656">
    <property type="entry name" value="HMG_CoA_Synthase"/>
</dbReference>
<sequence>MLENGHRIMQPARPVGIVGYGAYVPRYRLPGAEISRLWTGGAEPPPIREKAVPGPDEDVVTMSIEAARNALARAGIPPNRLRAVWVGSESHPYAVKPSGTIVAEAIGATPFVQAGDWEFACKAGTEAMQAAVGLVGSGMADYAMAIGMDTAQGRPGDALEYTAGAGGAAFLIGPAAESLAILEGSLSYVTDTPDFWRRAHARYPEHGGRFTGEPAYFHHITEAARRLMEALGTRPEDYAYAVFHQPNVKFPQKVAAMLGFRPEQIRTGLLVDEIGNTYAGSCLIGLTAILDEAQPGDRILAVSFGSGAGSDAFSFVVTEAIQERRGRAPRTRDYIARRVVIDYATYARYRRKIVMDTEG</sequence>
<dbReference type="PANTHER" id="PTHR43323">
    <property type="entry name" value="3-HYDROXY-3-METHYLGLUTARYL COENZYME A SYNTHASE"/>
    <property type="match status" value="1"/>
</dbReference>
<dbReference type="HAMAP" id="MF_01409">
    <property type="entry name" value="HMG_CoA_synth_arch"/>
    <property type="match status" value="1"/>
</dbReference>
<dbReference type="FunCoup" id="A0A212QP77">
    <property type="interactions" value="158"/>
</dbReference>
<reference evidence="4" key="1">
    <citation type="submission" date="2017-06" db="EMBL/GenBank/DDBJ databases">
        <authorList>
            <person name="Varghese N."/>
            <person name="Submissions S."/>
        </authorList>
    </citation>
    <scope>NUCLEOTIDE SEQUENCE [LARGE SCALE GENOMIC DNA]</scope>
    <source>
        <strain evidence="4">JAD2</strain>
    </source>
</reference>
<dbReference type="AlphaFoldDB" id="A0A212QP77"/>
<dbReference type="OrthoDB" id="9785144at2"/>
<dbReference type="CDD" id="cd00827">
    <property type="entry name" value="init_cond_enzymes"/>
    <property type="match status" value="1"/>
</dbReference>